<organism evidence="1 2">
    <name type="scientific">Tectimicrobiota bacterium</name>
    <dbReference type="NCBI Taxonomy" id="2528274"/>
    <lineage>
        <taxon>Bacteria</taxon>
        <taxon>Pseudomonadati</taxon>
        <taxon>Nitrospinota/Tectimicrobiota group</taxon>
        <taxon>Candidatus Tectimicrobiota</taxon>
    </lineage>
</organism>
<protein>
    <submittedName>
        <fullName evidence="1">Uncharacterized protein</fullName>
    </submittedName>
</protein>
<evidence type="ECO:0000313" key="1">
    <source>
        <dbReference type="EMBL" id="MBI3128426.1"/>
    </source>
</evidence>
<proteinExistence type="predicted"/>
<dbReference type="EMBL" id="JACPUR010000030">
    <property type="protein sequence ID" value="MBI3128426.1"/>
    <property type="molecule type" value="Genomic_DNA"/>
</dbReference>
<dbReference type="AlphaFoldDB" id="A0A932MQU0"/>
<reference evidence="1" key="1">
    <citation type="submission" date="2020-07" db="EMBL/GenBank/DDBJ databases">
        <title>Huge and variable diversity of episymbiotic CPR bacteria and DPANN archaea in groundwater ecosystems.</title>
        <authorList>
            <person name="He C.Y."/>
            <person name="Keren R."/>
            <person name="Whittaker M."/>
            <person name="Farag I.F."/>
            <person name="Doudna J."/>
            <person name="Cate J.H.D."/>
            <person name="Banfield J.F."/>
        </authorList>
    </citation>
    <scope>NUCLEOTIDE SEQUENCE</scope>
    <source>
        <strain evidence="1">NC_groundwater_763_Ag_S-0.2um_68_21</strain>
    </source>
</reference>
<evidence type="ECO:0000313" key="2">
    <source>
        <dbReference type="Proteomes" id="UP000782312"/>
    </source>
</evidence>
<gene>
    <name evidence="1" type="ORF">HYZ11_12540</name>
</gene>
<name>A0A932MQU0_UNCTE</name>
<accession>A0A932MQU0</accession>
<dbReference type="Proteomes" id="UP000782312">
    <property type="component" value="Unassembled WGS sequence"/>
</dbReference>
<sequence>MSRTSAARRTGWALPALLLAALFLLGPEARAAGVRVSQESKPGAGDFARNVLGRLQIVHAPGQTAGEFYAYNEVANWSYNGRRPVLRAGASHLFLARVKEGLALFMVHDRPNNSGGGMAVTRTEAEGNALTARMLVQDDPLGQRDQYEADPRGASFTAWHMWNLCCTDGLVTGPYAGNWKIYVRFLEPPAGLKEWAALSGDGGEIRLRLEPGRRVLLEPEGDMVRGPGPSTADAAVIPSAALVFRAGQAESRHSEPCACAQDSE</sequence>
<comment type="caution">
    <text evidence="1">The sequence shown here is derived from an EMBL/GenBank/DDBJ whole genome shotgun (WGS) entry which is preliminary data.</text>
</comment>